<dbReference type="AlphaFoldDB" id="A0A0N4TW02"/>
<reference evidence="4" key="1">
    <citation type="submission" date="2017-02" db="UniProtKB">
        <authorList>
            <consortium name="WormBaseParasite"/>
        </authorList>
    </citation>
    <scope>IDENTIFICATION</scope>
</reference>
<evidence type="ECO:0000313" key="2">
    <source>
        <dbReference type="EMBL" id="VDN94204.1"/>
    </source>
</evidence>
<organism evidence="4">
    <name type="scientific">Brugia pahangi</name>
    <name type="common">Filarial nematode worm</name>
    <dbReference type="NCBI Taxonomy" id="6280"/>
    <lineage>
        <taxon>Eukaryota</taxon>
        <taxon>Metazoa</taxon>
        <taxon>Ecdysozoa</taxon>
        <taxon>Nematoda</taxon>
        <taxon>Chromadorea</taxon>
        <taxon>Rhabditida</taxon>
        <taxon>Spirurina</taxon>
        <taxon>Spiruromorpha</taxon>
        <taxon>Filarioidea</taxon>
        <taxon>Onchocercidae</taxon>
        <taxon>Brugia</taxon>
    </lineage>
</organism>
<evidence type="ECO:0000313" key="3">
    <source>
        <dbReference type="Proteomes" id="UP000278627"/>
    </source>
</evidence>
<protein>
    <submittedName>
        <fullName evidence="2 4">Uncharacterized protein</fullName>
    </submittedName>
</protein>
<keyword evidence="3" id="KW-1185">Reference proteome</keyword>
<sequence>MARRHLLFVYIIFCSSNNAPMRQANQEAVGDGGAAIEDENMNAGMMGGDAGGGGGDAGGGGGDAGGGGMMGGG</sequence>
<proteinExistence type="predicted"/>
<reference evidence="2 3" key="2">
    <citation type="submission" date="2018-11" db="EMBL/GenBank/DDBJ databases">
        <authorList>
            <consortium name="Pathogen Informatics"/>
        </authorList>
    </citation>
    <scope>NUCLEOTIDE SEQUENCE [LARGE SCALE GENOMIC DNA]</scope>
</reference>
<dbReference type="WBParaSite" id="BPAG_0001309001-mRNA-1">
    <property type="protein sequence ID" value="BPAG_0001309001-mRNA-1"/>
    <property type="gene ID" value="BPAG_0001309001"/>
</dbReference>
<gene>
    <name evidence="2" type="ORF">BPAG_LOCUS13018</name>
</gene>
<accession>A0A0N4TW02</accession>
<dbReference type="EMBL" id="UZAD01013343">
    <property type="protein sequence ID" value="VDN94204.1"/>
    <property type="molecule type" value="Genomic_DNA"/>
</dbReference>
<evidence type="ECO:0000256" key="1">
    <source>
        <dbReference type="SAM" id="MobiDB-lite"/>
    </source>
</evidence>
<dbReference type="Proteomes" id="UP000278627">
    <property type="component" value="Unassembled WGS sequence"/>
</dbReference>
<name>A0A0N4TW02_BRUPA</name>
<feature type="region of interest" description="Disordered" evidence="1">
    <location>
        <begin position="45"/>
        <end position="73"/>
    </location>
</feature>
<evidence type="ECO:0000313" key="4">
    <source>
        <dbReference type="WBParaSite" id="BPAG_0001309001-mRNA-1"/>
    </source>
</evidence>